<dbReference type="STRING" id="46835.A0A504X7H3"/>
<dbReference type="InterPro" id="IPR002404">
    <property type="entry name" value="IRS_PTB"/>
</dbReference>
<feature type="compositionally biased region" description="Polar residues" evidence="1">
    <location>
        <begin position="1818"/>
        <end position="1828"/>
    </location>
</feature>
<dbReference type="GO" id="GO:0098609">
    <property type="term" value="P:cell-cell adhesion"/>
    <property type="evidence" value="ECO:0007669"/>
    <property type="project" value="TreeGrafter"/>
</dbReference>
<dbReference type="GO" id="GO:0005886">
    <property type="term" value="C:plasma membrane"/>
    <property type="evidence" value="ECO:0007669"/>
    <property type="project" value="TreeGrafter"/>
</dbReference>
<dbReference type="Gene3D" id="2.30.29.30">
    <property type="entry name" value="Pleckstrin-homology domain (PH domain)/Phosphotyrosine-binding domain (PTB)"/>
    <property type="match status" value="1"/>
</dbReference>
<dbReference type="InterPro" id="IPR019747">
    <property type="entry name" value="FERM_CS"/>
</dbReference>
<dbReference type="SUPFAM" id="SSF50729">
    <property type="entry name" value="PH domain-like"/>
    <property type="match status" value="1"/>
</dbReference>
<dbReference type="Gene3D" id="1.20.80.10">
    <property type="match status" value="1"/>
</dbReference>
<dbReference type="SUPFAM" id="SSF47031">
    <property type="entry name" value="Second domain of FERM"/>
    <property type="match status" value="1"/>
</dbReference>
<protein>
    <submittedName>
        <fullName evidence="3">Talin-2</fullName>
    </submittedName>
</protein>
<dbReference type="CDD" id="cd14473">
    <property type="entry name" value="FERM_B-lobe"/>
    <property type="match status" value="1"/>
</dbReference>
<dbReference type="InterPro" id="IPR035963">
    <property type="entry name" value="FERM_2"/>
</dbReference>
<dbReference type="SMART" id="SM00295">
    <property type="entry name" value="B41"/>
    <property type="match status" value="1"/>
</dbReference>
<dbReference type="SUPFAM" id="SSF109885">
    <property type="entry name" value="I/LWEQ domain"/>
    <property type="match status" value="2"/>
</dbReference>
<reference evidence="3 4" key="1">
    <citation type="submission" date="2019-04" db="EMBL/GenBank/DDBJ databases">
        <title>Annotation for the trematode Fasciola gigantica.</title>
        <authorList>
            <person name="Choi Y.-J."/>
        </authorList>
    </citation>
    <scope>NUCLEOTIDE SEQUENCE [LARGE SCALE GENOMIC DNA]</scope>
    <source>
        <strain evidence="3">Uganda_cow_1</strain>
    </source>
</reference>
<dbReference type="InterPro" id="IPR019748">
    <property type="entry name" value="FERM_central"/>
</dbReference>
<name>A0A504X7H3_FASGI</name>
<dbReference type="InterPro" id="IPR035964">
    <property type="entry name" value="I/LWEQ_dom_sf"/>
</dbReference>
<accession>A0A504X7H3</accession>
<dbReference type="GO" id="GO:0005737">
    <property type="term" value="C:cytoplasm"/>
    <property type="evidence" value="ECO:0007669"/>
    <property type="project" value="TreeGrafter"/>
</dbReference>
<dbReference type="Gene3D" id="1.20.120.230">
    <property type="entry name" value="Alpha-catenin/vinculin-like"/>
    <property type="match status" value="2"/>
</dbReference>
<dbReference type="GO" id="GO:0030036">
    <property type="term" value="P:actin cytoskeleton organization"/>
    <property type="evidence" value="ECO:0007669"/>
    <property type="project" value="TreeGrafter"/>
</dbReference>
<dbReference type="EMBL" id="SUNJ01015694">
    <property type="protein sequence ID" value="TPP44134.1"/>
    <property type="molecule type" value="Genomic_DNA"/>
</dbReference>
<dbReference type="Pfam" id="PF00373">
    <property type="entry name" value="FERM_M"/>
    <property type="match status" value="1"/>
</dbReference>
<feature type="region of interest" description="Disordered" evidence="1">
    <location>
        <begin position="1552"/>
        <end position="1586"/>
    </location>
</feature>
<dbReference type="Gene3D" id="1.20.1420.10">
    <property type="entry name" value="Talin, central domain"/>
    <property type="match status" value="2"/>
</dbReference>
<feature type="compositionally biased region" description="Polar residues" evidence="1">
    <location>
        <begin position="566"/>
        <end position="578"/>
    </location>
</feature>
<sequence length="2028" mass="217540">MRLNEFNELHHTGKITFFLKKKIAQTILDFTNIDALTVSLPRSVGRRRLPPTSTYNFLVFIISLKLKEAIINGTHPISLEQAIRLAALQCQAEIGVLTAEKAKYNSIDLKEHLPKEYAKVKGVEKRIQERHKKLGDFDEKEAKLQYIQLCRSLPTYGITFFLIKYVLHIHPLKEKLKGRNKLVPRLFGVSKESVMRVDEKTKEILETWPLTRIRRWAARSNLFILDFGQYSPDGNYAVQTTEGEQIGQLISGYIDIILRRQRSKLGAAGDADEENTIVEDNVSPSRANVISNMAGTLPRGQRAQEANVAHTGILRTASYRGDFAEGHIITRDQAVTQQNLGGAQVGSGRIINRSGITNPNLDGNRHSGFQIIDLGQPKRALLQRIDFGLRSIQEATEELEKPVYSDDEALRGDDAVDAAQGSEQGAGLRAAAQSLSDAFLDLMHAAVPASPSMNDAGDKASTISRSSSSLVDARHGPDRAALLEAASRVGDASRQLLQHISQPSDRTAHQDPVVSTLMSVSTQLPATVGDGMALVGKASTLASASSRLMADLRAEASTKHSRTAKRQSTISGCSSPTDNASVSYSGFASAEQQAQATAEEMLRNLLSIGESCVSDAGQLIAWALQDEAVQPLSDDTSEAALLSEQICLDTSCQLTEKPNRPRPQHNSEGTKPSDSSEVVRLAHIADQITSALAEVIRAAGGRGGTQIETIGHLLDGLNRVGPPVAASLRYAMHTVNTNVAEIEYDQPIPDFPPEQAILQLRNWAVELSLQADNKAASNSEKNTDRTSWDVTLPDTNMTEAMAQMRGQCEAAVRRVATLIQPATVSSESVNTHGTGSPPPSAFNYCAIRLPVNNDTYSDCLEHVTNIDQEMKTFTDAIPQAAVKRDAQKFTDAVKAVAQATCYLLQVTNQAAYLISASHPASKPGHASLLAKSDQLTSLHDHIAAVRKGVSELGCTAPSFATDGLLSLEIMNISNNVVQHATQLCQSTRPLLAECKNSSEKKAMAESLERVARAASSVSNIVHSVKSAPASESAATFSHLKTKVNQLEEAVDQYADILLRAAGGSPSQVAEEALVESTRCAVSLSQASEQTALLSLTRTILEAEQQVIDHLVQCVEDKNVHTLKSRPSDPTARDYVNQLKQACQELLARVNAIAKQQGGLNWHISSINSACSKLDYITAVSSANSSNDSTGATYSLPSSFVQLHTRLGHQSRALSEAAGRLAEVSTGNWTVASADDDSEVAITQATAAVAHAFTQMAETVQSISGVLSKQTQAETGLILARRLCQITQAVGAACADFLRAPVHPEQLNKLTSRLVDLKSALQSCARGADACAAAATGIGRLVAELDTAVLFARTDALVDPAGSPSSLSPTLSPMNKAMLTSKQRAFQSAQEAAMQAAKGIVEDMRALIKNTATDQDALAVSAQNCLLRATDLTSAVKCAATRASSGMPNNESCIESQVLLLTAAHEVTAGLVDLLQQGKAVAATCYALEAWGGDSSGVGEQSAENKHESLRSVLNSRQKALNETAVRVVETISGLSRALRGLSDVVQFNKTVPASPCSSTPPSVPPKRISLTSPSTGKLVSSTTNGHAKNSVHANLESTLGALKQLEKRLTAWSIDNGTLKIPAADCDWESEEQHALGHVTKPSQLISAAQAITQMAIKANTATGSGELSDIAQSADHLRRAAEELIRRLRAACQYALEQAHQNHSPGAGGPNGVMGVESVNGEDELEHSIANVERACRRAISGTVDTMSELKQMVEHMNTSLETGASSPASVQVTLAMRRLRETVYEIVDSANSFPEAKDDTNEQKVVLPKSDPVVFRNSSQSSTASDGTAPPLMPKPSATRLRQSVLFPNPQTRAEIEQSIAAANATAKDAVGSHVLQNALHDVAGEIERNVHRIGQLKTHHVFKSPTAPQNTSESALVKVKGGGDQLSSQESLDAVLSACQLVVHTTLGLMYWAAAAQRELVQQGRLRPVDLDTMTGHEAESQWAQGLISAVIETKSSIAAKQKELDRLHKQLKHINQDQYRQDTN</sequence>
<feature type="compositionally biased region" description="Polar residues" evidence="1">
    <location>
        <begin position="664"/>
        <end position="676"/>
    </location>
</feature>
<dbReference type="CDD" id="cd10569">
    <property type="entry name" value="FERM_C_Talin"/>
    <property type="match status" value="1"/>
</dbReference>
<dbReference type="PANTHER" id="PTHR19981:SF1">
    <property type="entry name" value="RHEA, ISOFORM B"/>
    <property type="match status" value="1"/>
</dbReference>
<gene>
    <name evidence="3" type="ORF">FGIG_00309</name>
</gene>
<dbReference type="PANTHER" id="PTHR19981">
    <property type="entry name" value="TALIN"/>
    <property type="match status" value="1"/>
</dbReference>
<dbReference type="SMART" id="SM01244">
    <property type="entry name" value="IRS"/>
    <property type="match status" value="1"/>
</dbReference>
<evidence type="ECO:0000313" key="4">
    <source>
        <dbReference type="Proteomes" id="UP000316759"/>
    </source>
</evidence>
<feature type="region of interest" description="Disordered" evidence="1">
    <location>
        <begin position="556"/>
        <end position="578"/>
    </location>
</feature>
<feature type="region of interest" description="Disordered" evidence="1">
    <location>
        <begin position="449"/>
        <end position="474"/>
    </location>
</feature>
<dbReference type="PROSITE" id="PS50057">
    <property type="entry name" value="FERM_3"/>
    <property type="match status" value="1"/>
</dbReference>
<dbReference type="FunFam" id="2.30.29.30:FF:000028">
    <property type="entry name" value="Talin 2"/>
    <property type="match status" value="1"/>
</dbReference>
<dbReference type="InterPro" id="IPR000299">
    <property type="entry name" value="FERM_domain"/>
</dbReference>
<feature type="compositionally biased region" description="Polar residues" evidence="1">
    <location>
        <begin position="1569"/>
        <end position="1586"/>
    </location>
</feature>
<evidence type="ECO:0000313" key="3">
    <source>
        <dbReference type="EMBL" id="TPP44134.1"/>
    </source>
</evidence>
<dbReference type="GO" id="GO:0003779">
    <property type="term" value="F:actin binding"/>
    <property type="evidence" value="ECO:0007669"/>
    <property type="project" value="InterPro"/>
</dbReference>
<dbReference type="OrthoDB" id="10262320at2759"/>
<feature type="compositionally biased region" description="Polar residues" evidence="1">
    <location>
        <begin position="461"/>
        <end position="470"/>
    </location>
</feature>
<dbReference type="Pfam" id="PF02174">
    <property type="entry name" value="IRS"/>
    <property type="match status" value="1"/>
</dbReference>
<feature type="region of interest" description="Disordered" evidence="1">
    <location>
        <begin position="1795"/>
        <end position="1838"/>
    </location>
</feature>
<organism evidence="3 4">
    <name type="scientific">Fasciola gigantica</name>
    <name type="common">Giant liver fluke</name>
    <dbReference type="NCBI Taxonomy" id="46835"/>
    <lineage>
        <taxon>Eukaryota</taxon>
        <taxon>Metazoa</taxon>
        <taxon>Spiralia</taxon>
        <taxon>Lophotrochozoa</taxon>
        <taxon>Platyhelminthes</taxon>
        <taxon>Trematoda</taxon>
        <taxon>Digenea</taxon>
        <taxon>Plagiorchiida</taxon>
        <taxon>Echinostomata</taxon>
        <taxon>Echinostomatoidea</taxon>
        <taxon>Fasciolidae</taxon>
        <taxon>Fasciola</taxon>
    </lineage>
</organism>
<dbReference type="InterPro" id="IPR011993">
    <property type="entry name" value="PH-like_dom_sf"/>
</dbReference>
<dbReference type="InterPro" id="IPR019749">
    <property type="entry name" value="Band_41_domain"/>
</dbReference>
<keyword evidence="4" id="KW-1185">Reference proteome</keyword>
<dbReference type="Proteomes" id="UP000316759">
    <property type="component" value="Unassembled WGS sequence"/>
</dbReference>
<feature type="domain" description="FERM" evidence="2">
    <location>
        <begin position="1"/>
        <end position="261"/>
    </location>
</feature>
<dbReference type="PROSITE" id="PS00661">
    <property type="entry name" value="FERM_2"/>
    <property type="match status" value="1"/>
</dbReference>
<proteinExistence type="predicted"/>
<dbReference type="Gene3D" id="1.20.1410.10">
    <property type="entry name" value="I/LWEQ domain"/>
    <property type="match status" value="1"/>
</dbReference>
<comment type="caution">
    <text evidence="3">The sequence shown here is derived from an EMBL/GenBank/DDBJ whole genome shotgun (WGS) entry which is preliminary data.</text>
</comment>
<dbReference type="InterPro" id="IPR014352">
    <property type="entry name" value="FERM/acyl-CoA-bd_prot_sf"/>
</dbReference>
<evidence type="ECO:0000256" key="1">
    <source>
        <dbReference type="SAM" id="MobiDB-lite"/>
    </source>
</evidence>
<feature type="region of interest" description="Disordered" evidence="1">
    <location>
        <begin position="654"/>
        <end position="676"/>
    </location>
</feature>
<evidence type="ECO:0000259" key="2">
    <source>
        <dbReference type="PROSITE" id="PS50057"/>
    </source>
</evidence>